<dbReference type="AlphaFoldDB" id="A0A6N7KJC8"/>
<feature type="signal peptide" evidence="3">
    <location>
        <begin position="1"/>
        <end position="26"/>
    </location>
</feature>
<name>A0A6N7KJC8_9ACTN</name>
<feature type="chain" id="PRO_5039687759" description="Trypsin-like serine protease" evidence="3">
    <location>
        <begin position="27"/>
        <end position="415"/>
    </location>
</feature>
<dbReference type="InterPro" id="IPR009003">
    <property type="entry name" value="Peptidase_S1_PA"/>
</dbReference>
<dbReference type="RefSeq" id="WP_153460202.1">
    <property type="nucleotide sequence ID" value="NZ_WBOF01000001.1"/>
</dbReference>
<dbReference type="PANTHER" id="PTHR15462:SF19">
    <property type="entry name" value="PEPTIDASE S1 DOMAIN-CONTAINING PROTEIN"/>
    <property type="match status" value="1"/>
</dbReference>
<dbReference type="InterPro" id="IPR050966">
    <property type="entry name" value="Glutamyl_endopeptidase"/>
</dbReference>
<evidence type="ECO:0000313" key="4">
    <source>
        <dbReference type="EMBL" id="MQS11622.1"/>
    </source>
</evidence>
<dbReference type="InterPro" id="IPR043504">
    <property type="entry name" value="Peptidase_S1_PA_chymotrypsin"/>
</dbReference>
<dbReference type="EMBL" id="WBOF01000001">
    <property type="protein sequence ID" value="MQS11622.1"/>
    <property type="molecule type" value="Genomic_DNA"/>
</dbReference>
<protein>
    <recommendedName>
        <fullName evidence="6">Trypsin-like serine protease</fullName>
    </recommendedName>
</protein>
<reference evidence="4 5" key="1">
    <citation type="submission" date="2019-09" db="EMBL/GenBank/DDBJ databases">
        <title>Genome Sequences of Streptomyces kaniharaensis ATCC 21070.</title>
        <authorList>
            <person name="Zhu W."/>
            <person name="De Crecy-Lagard V."/>
            <person name="Richards N.G."/>
        </authorList>
    </citation>
    <scope>NUCLEOTIDE SEQUENCE [LARGE SCALE GENOMIC DNA]</scope>
    <source>
        <strain evidence="4 5">SF-557</strain>
    </source>
</reference>
<accession>A0A6N7KJC8</accession>
<keyword evidence="1 3" id="KW-0732">Signal</keyword>
<dbReference type="OrthoDB" id="5121599at2"/>
<dbReference type="PANTHER" id="PTHR15462">
    <property type="entry name" value="SERINE PROTEASE"/>
    <property type="match status" value="1"/>
</dbReference>
<evidence type="ECO:0000256" key="2">
    <source>
        <dbReference type="SAM" id="MobiDB-lite"/>
    </source>
</evidence>
<feature type="compositionally biased region" description="Low complexity" evidence="2">
    <location>
        <begin position="109"/>
        <end position="139"/>
    </location>
</feature>
<gene>
    <name evidence="4" type="ORF">F7Q99_04795</name>
</gene>
<feature type="region of interest" description="Disordered" evidence="2">
    <location>
        <begin position="101"/>
        <end position="162"/>
    </location>
</feature>
<evidence type="ECO:0000256" key="3">
    <source>
        <dbReference type="SAM" id="SignalP"/>
    </source>
</evidence>
<sequence length="415" mass="42874">MSPISRTTRIAVGASVVALTMALATACGPDNSDTTNGAQTAAPTADASASGKPGAAPIHIPTAEEIKTWKPEDWEKWAQANVITPAVKGYWDLQKILKAKPYKPGKKPGGQPSAAPTGGPTSAAPAQPTTQAPAPAQPGGSSGTDGAGDVDPKPTPVQMKPVPHPFAKNLDVNGKIFFLDDKGQEFVCSGTVISDPANPGKSNLVWTASHCLHGGKGGKSHKNIVFAPAFNSNGLLSGGKQGDLAKAEPFGEWGATAGIVSPTWSSEADPEYGGSWSAYDFGIIRVANPDGSGKSLEETVGGSVPVWFNAPRDQVTAISSYGYPADKPFDGMELDHCEAPKPVKYTIDPARPPMVTIGCNGTGGDSGGGWFAMKDGKQMLVSDTSIGGNDNTWEAGPYLDDVAAKALDYISKKTK</sequence>
<evidence type="ECO:0008006" key="6">
    <source>
        <dbReference type="Google" id="ProtNLM"/>
    </source>
</evidence>
<dbReference type="Proteomes" id="UP000450000">
    <property type="component" value="Unassembled WGS sequence"/>
</dbReference>
<dbReference type="SUPFAM" id="SSF50494">
    <property type="entry name" value="Trypsin-like serine proteases"/>
    <property type="match status" value="1"/>
</dbReference>
<proteinExistence type="predicted"/>
<dbReference type="Gene3D" id="2.40.10.10">
    <property type="entry name" value="Trypsin-like serine proteases"/>
    <property type="match status" value="2"/>
</dbReference>
<dbReference type="PROSITE" id="PS51257">
    <property type="entry name" value="PROKAR_LIPOPROTEIN"/>
    <property type="match status" value="1"/>
</dbReference>
<comment type="caution">
    <text evidence="4">The sequence shown here is derived from an EMBL/GenBank/DDBJ whole genome shotgun (WGS) entry which is preliminary data.</text>
</comment>
<evidence type="ECO:0000256" key="1">
    <source>
        <dbReference type="ARBA" id="ARBA00022729"/>
    </source>
</evidence>
<evidence type="ECO:0000313" key="5">
    <source>
        <dbReference type="Proteomes" id="UP000450000"/>
    </source>
</evidence>
<keyword evidence="5" id="KW-1185">Reference proteome</keyword>
<organism evidence="4 5">
    <name type="scientific">Streptomyces kaniharaensis</name>
    <dbReference type="NCBI Taxonomy" id="212423"/>
    <lineage>
        <taxon>Bacteria</taxon>
        <taxon>Bacillati</taxon>
        <taxon>Actinomycetota</taxon>
        <taxon>Actinomycetes</taxon>
        <taxon>Kitasatosporales</taxon>
        <taxon>Streptomycetaceae</taxon>
        <taxon>Streptomyces</taxon>
    </lineage>
</organism>
<feature type="region of interest" description="Disordered" evidence="2">
    <location>
        <begin position="30"/>
        <end position="57"/>
    </location>
</feature>
<feature type="compositionally biased region" description="Low complexity" evidence="2">
    <location>
        <begin position="38"/>
        <end position="50"/>
    </location>
</feature>